<dbReference type="Proteomes" id="UP000184204">
    <property type="component" value="Unassembled WGS sequence"/>
</dbReference>
<evidence type="ECO:0000313" key="10">
    <source>
        <dbReference type="Proteomes" id="UP000068026"/>
    </source>
</evidence>
<feature type="transmembrane region" description="Helical" evidence="7">
    <location>
        <begin position="280"/>
        <end position="302"/>
    </location>
</feature>
<dbReference type="EMBL" id="FQUA01000015">
    <property type="protein sequence ID" value="SHF06290.1"/>
    <property type="molecule type" value="Genomic_DNA"/>
</dbReference>
<evidence type="ECO:0000256" key="6">
    <source>
        <dbReference type="ARBA" id="ARBA00023136"/>
    </source>
</evidence>
<organism evidence="9 11">
    <name type="scientific">Anaerotignum propionicum DSM 1682</name>
    <dbReference type="NCBI Taxonomy" id="991789"/>
    <lineage>
        <taxon>Bacteria</taxon>
        <taxon>Bacillati</taxon>
        <taxon>Bacillota</taxon>
        <taxon>Clostridia</taxon>
        <taxon>Lachnospirales</taxon>
        <taxon>Anaerotignaceae</taxon>
        <taxon>Anaerotignum</taxon>
    </lineage>
</organism>
<feature type="transmembrane region" description="Helical" evidence="7">
    <location>
        <begin position="254"/>
        <end position="274"/>
    </location>
</feature>
<evidence type="ECO:0000313" key="8">
    <source>
        <dbReference type="EMBL" id="AMJ41270.1"/>
    </source>
</evidence>
<evidence type="ECO:0000313" key="9">
    <source>
        <dbReference type="EMBL" id="SHF06290.1"/>
    </source>
</evidence>
<name>A0A0X1U8H3_ANAPI</name>
<feature type="transmembrane region" description="Helical" evidence="7">
    <location>
        <begin position="56"/>
        <end position="79"/>
    </location>
</feature>
<evidence type="ECO:0000256" key="4">
    <source>
        <dbReference type="ARBA" id="ARBA00022692"/>
    </source>
</evidence>
<protein>
    <submittedName>
        <fullName evidence="9">Efflux protein, MATE family</fullName>
    </submittedName>
    <submittedName>
        <fullName evidence="8">Multidrug export protein MepA</fullName>
    </submittedName>
</protein>
<feature type="transmembrane region" description="Helical" evidence="7">
    <location>
        <begin position="21"/>
        <end position="44"/>
    </location>
</feature>
<dbReference type="PANTHER" id="PTHR43823:SF3">
    <property type="entry name" value="MULTIDRUG EXPORT PROTEIN MEPA"/>
    <property type="match status" value="1"/>
</dbReference>
<feature type="transmembrane region" description="Helical" evidence="7">
    <location>
        <begin position="134"/>
        <end position="155"/>
    </location>
</feature>
<reference evidence="10" key="2">
    <citation type="submission" date="2016-01" db="EMBL/GenBank/DDBJ databases">
        <authorList>
            <person name="Poehlein A."/>
            <person name="Schlien K."/>
            <person name="Gottschalk G."/>
            <person name="Buckel W."/>
            <person name="Daniel R."/>
        </authorList>
    </citation>
    <scope>NUCLEOTIDE SEQUENCE [LARGE SCALE GENOMIC DNA]</scope>
    <source>
        <strain evidence="10">X2</strain>
    </source>
</reference>
<reference evidence="9" key="3">
    <citation type="submission" date="2016-11" db="EMBL/GenBank/DDBJ databases">
        <authorList>
            <person name="Varghese N."/>
            <person name="Submissions S."/>
        </authorList>
    </citation>
    <scope>NUCLEOTIDE SEQUENCE</scope>
    <source>
        <strain evidence="9">DSM 1682</strain>
    </source>
</reference>
<dbReference type="Pfam" id="PF01554">
    <property type="entry name" value="MatE"/>
    <property type="match status" value="2"/>
</dbReference>
<dbReference type="GO" id="GO:0042910">
    <property type="term" value="F:xenobiotic transmembrane transporter activity"/>
    <property type="evidence" value="ECO:0007669"/>
    <property type="project" value="InterPro"/>
</dbReference>
<evidence type="ECO:0000313" key="11">
    <source>
        <dbReference type="Proteomes" id="UP000184204"/>
    </source>
</evidence>
<feature type="transmembrane region" description="Helical" evidence="7">
    <location>
        <begin position="314"/>
        <end position="336"/>
    </location>
</feature>
<dbReference type="KEGG" id="cpro:CPRO_16800"/>
<keyword evidence="4 7" id="KW-0812">Transmembrane</keyword>
<dbReference type="InterPro" id="IPR002528">
    <property type="entry name" value="MATE_fam"/>
</dbReference>
<reference evidence="11" key="4">
    <citation type="submission" date="2016-11" db="EMBL/GenBank/DDBJ databases">
        <authorList>
            <person name="Jaros S."/>
            <person name="Januszkiewicz K."/>
            <person name="Wedrychowicz H."/>
        </authorList>
    </citation>
    <scope>NUCLEOTIDE SEQUENCE [LARGE SCALE GENOMIC DNA]</scope>
    <source>
        <strain evidence="11">DSM 1682</strain>
    </source>
</reference>
<feature type="transmembrane region" description="Helical" evidence="7">
    <location>
        <begin position="356"/>
        <end position="376"/>
    </location>
</feature>
<accession>A0A0X1U8H3</accession>
<dbReference type="OrthoDB" id="9808954at2"/>
<feature type="transmembrane region" description="Helical" evidence="7">
    <location>
        <begin position="167"/>
        <end position="187"/>
    </location>
</feature>
<feature type="transmembrane region" description="Helical" evidence="7">
    <location>
        <begin position="91"/>
        <end position="114"/>
    </location>
</feature>
<dbReference type="Proteomes" id="UP000068026">
    <property type="component" value="Chromosome"/>
</dbReference>
<dbReference type="AlphaFoldDB" id="A0A0X1U8H3"/>
<keyword evidence="2" id="KW-0813">Transport</keyword>
<feature type="transmembrane region" description="Helical" evidence="7">
    <location>
        <begin position="193"/>
        <end position="213"/>
    </location>
</feature>
<evidence type="ECO:0000256" key="2">
    <source>
        <dbReference type="ARBA" id="ARBA00022448"/>
    </source>
</evidence>
<evidence type="ECO:0000256" key="5">
    <source>
        <dbReference type="ARBA" id="ARBA00022989"/>
    </source>
</evidence>
<dbReference type="RefSeq" id="WP_066050186.1">
    <property type="nucleotide sequence ID" value="NZ_CP014223.1"/>
</dbReference>
<sequence>MNLENIQSNKMRTILQFSIPSIIAMILTSLITVTDGFFIGNFVGKEGLAAINLGLPIVYLFLAVGLMVSVGGVAIAGMALGSNDINKCNSVFNQTMCTTMVATILLSVIVWLSLDPMLHILNADSQVAMIFTDYYVIMLLELPIMVINASFGMFIRGEGKPQYFMKVNILNVLLNILLDYLFVRWFAWGVKGVAVASLLSALVTLLYILYFFINKSSVYKFGRFTFSGDVLCSTLLNGSSEFVGEMSMSISMFAYNYVILRNIGVDGVTAFTIVGYIAYIFSMVIIGFGQGASPLISFTYGAEEHFLAVNLRKITNFMVLTAGAMVLLLVLFGSRWYSSLFVKSAVVEQMVHSGVIIYAVSFLFSGINTISSFYFTSIGKAKESAIISSARGLVILLICIFTLPSLFGMTGVWLVSPITEFLTLILSLFLIGKESKYLSRRLTQS</sequence>
<dbReference type="InterPro" id="IPR048279">
    <property type="entry name" value="MdtK-like"/>
</dbReference>
<dbReference type="PANTHER" id="PTHR43823">
    <property type="entry name" value="SPORULATION PROTEIN YKVU"/>
    <property type="match status" value="1"/>
</dbReference>
<keyword evidence="3" id="KW-1003">Cell membrane</keyword>
<dbReference type="EMBL" id="CP014223">
    <property type="protein sequence ID" value="AMJ41270.1"/>
    <property type="molecule type" value="Genomic_DNA"/>
</dbReference>
<dbReference type="GO" id="GO:0015297">
    <property type="term" value="F:antiporter activity"/>
    <property type="evidence" value="ECO:0007669"/>
    <property type="project" value="InterPro"/>
</dbReference>
<gene>
    <name evidence="8" type="primary">mepA_4</name>
    <name evidence="8" type="ORF">CPRO_16800</name>
    <name evidence="9" type="ORF">SAMN02745151_02659</name>
</gene>
<dbReference type="GO" id="GO:0005886">
    <property type="term" value="C:plasma membrane"/>
    <property type="evidence" value="ECO:0007669"/>
    <property type="project" value="UniProtKB-SubCell"/>
</dbReference>
<keyword evidence="10" id="KW-1185">Reference proteome</keyword>
<keyword evidence="5 7" id="KW-1133">Transmembrane helix</keyword>
<evidence type="ECO:0000256" key="7">
    <source>
        <dbReference type="SAM" id="Phobius"/>
    </source>
</evidence>
<proteinExistence type="predicted"/>
<feature type="transmembrane region" description="Helical" evidence="7">
    <location>
        <begin position="413"/>
        <end position="431"/>
    </location>
</feature>
<reference evidence="8 10" key="1">
    <citation type="journal article" date="2016" name="Genome Announc.">
        <title>Complete Genome Sequence of the Amino Acid-Fermenting Clostridium propionicum X2 (DSM 1682).</title>
        <authorList>
            <person name="Poehlein A."/>
            <person name="Schlien K."/>
            <person name="Chowdhury N.P."/>
            <person name="Gottschalk G."/>
            <person name="Buckel W."/>
            <person name="Daniel R."/>
        </authorList>
    </citation>
    <scope>NUCLEOTIDE SEQUENCE [LARGE SCALE GENOMIC DNA]</scope>
    <source>
        <strain evidence="8 10">X2</strain>
    </source>
</reference>
<evidence type="ECO:0000256" key="1">
    <source>
        <dbReference type="ARBA" id="ARBA00004651"/>
    </source>
</evidence>
<keyword evidence="6 7" id="KW-0472">Membrane</keyword>
<comment type="subcellular location">
    <subcellularLocation>
        <location evidence="1">Cell membrane</location>
        <topology evidence="1">Multi-pass membrane protein</topology>
    </subcellularLocation>
</comment>
<dbReference type="InterPro" id="IPR051327">
    <property type="entry name" value="MATE_MepA_subfamily"/>
</dbReference>
<evidence type="ECO:0000256" key="3">
    <source>
        <dbReference type="ARBA" id="ARBA00022475"/>
    </source>
</evidence>
<feature type="transmembrane region" description="Helical" evidence="7">
    <location>
        <begin position="388"/>
        <end position="407"/>
    </location>
</feature>
<dbReference type="PIRSF" id="PIRSF006603">
    <property type="entry name" value="DinF"/>
    <property type="match status" value="1"/>
</dbReference>